<reference evidence="2" key="1">
    <citation type="journal article" date="2019" name="Int. J. Syst. Evol. Microbiol.">
        <title>The Global Catalogue of Microorganisms (GCM) 10K type strain sequencing project: providing services to taxonomists for standard genome sequencing and annotation.</title>
        <authorList>
            <consortium name="The Broad Institute Genomics Platform"/>
            <consortium name="The Broad Institute Genome Sequencing Center for Infectious Disease"/>
            <person name="Wu L."/>
            <person name="Ma J."/>
        </authorList>
    </citation>
    <scope>NUCLEOTIDE SEQUENCE [LARGE SCALE GENOMIC DNA]</scope>
    <source>
        <strain evidence="2">JCM 18459</strain>
    </source>
</reference>
<comment type="caution">
    <text evidence="1">The sequence shown here is derived from an EMBL/GenBank/DDBJ whole genome shotgun (WGS) entry which is preliminary data.</text>
</comment>
<protein>
    <recommendedName>
        <fullName evidence="3">Small CPxCG-related zinc finger protein</fullName>
    </recommendedName>
</protein>
<evidence type="ECO:0008006" key="3">
    <source>
        <dbReference type="Google" id="ProtNLM"/>
    </source>
</evidence>
<sequence>MPGPLPISASYSERVTLTCDFCGRRAEDAEDAEGAEGAETLTWSTSVENGRQRRYCDVCSRRNLRSMEGKLDSEFW</sequence>
<organism evidence="1 2">
    <name type="scientific">Nocardioides marinquilinus</name>
    <dbReference type="NCBI Taxonomy" id="1210400"/>
    <lineage>
        <taxon>Bacteria</taxon>
        <taxon>Bacillati</taxon>
        <taxon>Actinomycetota</taxon>
        <taxon>Actinomycetes</taxon>
        <taxon>Propionibacteriales</taxon>
        <taxon>Nocardioidaceae</taxon>
        <taxon>Nocardioides</taxon>
    </lineage>
</organism>
<evidence type="ECO:0000313" key="1">
    <source>
        <dbReference type="EMBL" id="GAA5156450.1"/>
    </source>
</evidence>
<keyword evidence="2" id="KW-1185">Reference proteome</keyword>
<evidence type="ECO:0000313" key="2">
    <source>
        <dbReference type="Proteomes" id="UP001500221"/>
    </source>
</evidence>
<name>A0ABP9Q417_9ACTN</name>
<gene>
    <name evidence="1" type="ORF">GCM10023340_44370</name>
</gene>
<dbReference type="EMBL" id="BAABKG010000007">
    <property type="protein sequence ID" value="GAA5156450.1"/>
    <property type="molecule type" value="Genomic_DNA"/>
</dbReference>
<proteinExistence type="predicted"/>
<dbReference type="Proteomes" id="UP001500221">
    <property type="component" value="Unassembled WGS sequence"/>
</dbReference>
<accession>A0ABP9Q417</accession>